<dbReference type="InterPro" id="IPR017918">
    <property type="entry name" value="N-reg_PII_CS"/>
</dbReference>
<dbReference type="InterPro" id="IPR002187">
    <property type="entry name" value="N-reg_PII"/>
</dbReference>
<dbReference type="PANTHER" id="PTHR30115:SF11">
    <property type="entry name" value="NITROGEN REGULATORY PROTEIN P-II HOMOLOG"/>
    <property type="match status" value="1"/>
</dbReference>
<dbReference type="GO" id="GO:0030234">
    <property type="term" value="F:enzyme regulator activity"/>
    <property type="evidence" value="ECO:0007669"/>
    <property type="project" value="InterPro"/>
</dbReference>
<dbReference type="Pfam" id="PF00543">
    <property type="entry name" value="P-II"/>
    <property type="match status" value="1"/>
</dbReference>
<dbReference type="OrthoDB" id="9802729at2"/>
<gene>
    <name evidence="2" type="ORF">SAMN04488529_105144</name>
</gene>
<dbReference type="PROSITE" id="PS51343">
    <property type="entry name" value="PII_GLNB_DOM"/>
    <property type="match status" value="1"/>
</dbReference>
<comment type="similarity">
    <text evidence="1">Belongs to the P(II) protein family.</text>
</comment>
<dbReference type="PROSITE" id="PS00638">
    <property type="entry name" value="PII_GLNB_CTER"/>
    <property type="match status" value="1"/>
</dbReference>
<dbReference type="InterPro" id="IPR011322">
    <property type="entry name" value="N-reg_PII-like_a/b"/>
</dbReference>
<keyword evidence="3" id="KW-1185">Reference proteome</keyword>
<dbReference type="EMBL" id="FNJM01000005">
    <property type="protein sequence ID" value="SDP43293.1"/>
    <property type="molecule type" value="Genomic_DNA"/>
</dbReference>
<dbReference type="Proteomes" id="UP000198597">
    <property type="component" value="Unassembled WGS sequence"/>
</dbReference>
<organism evidence="2 3">
    <name type="scientific">Clostridium gasigenes</name>
    <dbReference type="NCBI Taxonomy" id="94869"/>
    <lineage>
        <taxon>Bacteria</taxon>
        <taxon>Bacillati</taxon>
        <taxon>Bacillota</taxon>
        <taxon>Clostridia</taxon>
        <taxon>Eubacteriales</taxon>
        <taxon>Clostridiaceae</taxon>
        <taxon>Clostridium</taxon>
    </lineage>
</organism>
<reference evidence="2 3" key="1">
    <citation type="submission" date="2016-10" db="EMBL/GenBank/DDBJ databases">
        <authorList>
            <person name="de Groot N.N."/>
        </authorList>
    </citation>
    <scope>NUCLEOTIDE SEQUENCE [LARGE SCALE GENOMIC DNA]</scope>
    <source>
        <strain evidence="2 3">DSM 12272</strain>
    </source>
</reference>
<dbReference type="GO" id="GO:0006808">
    <property type="term" value="P:regulation of nitrogen utilization"/>
    <property type="evidence" value="ECO:0007669"/>
    <property type="project" value="InterPro"/>
</dbReference>
<dbReference type="AlphaFoldDB" id="A0A1H0SNQ8"/>
<dbReference type="SMART" id="SM00938">
    <property type="entry name" value="P-II"/>
    <property type="match status" value="1"/>
</dbReference>
<dbReference type="RefSeq" id="WP_089969279.1">
    <property type="nucleotide sequence ID" value="NZ_CP071376.1"/>
</dbReference>
<dbReference type="SUPFAM" id="SSF54913">
    <property type="entry name" value="GlnB-like"/>
    <property type="match status" value="1"/>
</dbReference>
<evidence type="ECO:0000256" key="1">
    <source>
        <dbReference type="RuleBase" id="RU003936"/>
    </source>
</evidence>
<dbReference type="GO" id="GO:0005829">
    <property type="term" value="C:cytosol"/>
    <property type="evidence" value="ECO:0007669"/>
    <property type="project" value="TreeGrafter"/>
</dbReference>
<evidence type="ECO:0000313" key="2">
    <source>
        <dbReference type="EMBL" id="SDP43293.1"/>
    </source>
</evidence>
<evidence type="ECO:0000313" key="3">
    <source>
        <dbReference type="Proteomes" id="UP000198597"/>
    </source>
</evidence>
<dbReference type="PRINTS" id="PR00340">
    <property type="entry name" value="PIIGLNB"/>
</dbReference>
<accession>A0A1H0SNQ8</accession>
<dbReference type="STRING" id="94869.SAMN04488529_105144"/>
<dbReference type="GO" id="GO:0005524">
    <property type="term" value="F:ATP binding"/>
    <property type="evidence" value="ECO:0007669"/>
    <property type="project" value="TreeGrafter"/>
</dbReference>
<dbReference type="Gene3D" id="3.30.70.120">
    <property type="match status" value="1"/>
</dbReference>
<dbReference type="InterPro" id="IPR015867">
    <property type="entry name" value="N-reg_PII/ATP_PRibTrfase_C"/>
</dbReference>
<name>A0A1H0SNQ8_9CLOT</name>
<proteinExistence type="inferred from homology"/>
<sequence>MKKIEAIIRPTKLEELKEALKEGQINGITISQVMGCGQQLGWSEYYRGNEVLIHFLPKVEIKIVVEDYKVNEVVKLIIDVTRTGEAGDGKIFISDISEVIRIRTGETGKEAL</sequence>
<protein>
    <submittedName>
        <fullName evidence="2">Nitrogen regulatory protein P-II family</fullName>
    </submittedName>
</protein>
<dbReference type="PANTHER" id="PTHR30115">
    <property type="entry name" value="NITROGEN REGULATORY PROTEIN P-II"/>
    <property type="match status" value="1"/>
</dbReference>
<dbReference type="GeneID" id="65308770"/>